<sequence>MEIWKISYRDLKCVLLACLLQPAFVSAEFTTGPVVESFGPVADVEQTVPLTGREHFKIVFDASEQGKGDKRNRKFESLARFLNMQARAGVKPEQIELALVVHGGAGFDVLNDTAYQKKFQRDNPNVDLLAALQKNRVRIILCGQSAAYNGIGNKDLLPGVEMALSAMTAHALLQQQGYTLNPW</sequence>
<organism evidence="2 5">
    <name type="scientific">Microbulbifer hydrolyticus</name>
    <dbReference type="NCBI Taxonomy" id="48074"/>
    <lineage>
        <taxon>Bacteria</taxon>
        <taxon>Pseudomonadati</taxon>
        <taxon>Pseudomonadota</taxon>
        <taxon>Gammaproteobacteria</taxon>
        <taxon>Cellvibrionales</taxon>
        <taxon>Microbulbiferaceae</taxon>
        <taxon>Microbulbifer</taxon>
    </lineage>
</organism>
<gene>
    <name evidence="3" type="ORF">GTQ55_02410</name>
    <name evidence="2" type="ORF">HNQ53_001492</name>
</gene>
<dbReference type="EMBL" id="JACHHR010000002">
    <property type="protein sequence ID" value="MBB5211274.1"/>
    <property type="molecule type" value="Genomic_DNA"/>
</dbReference>
<dbReference type="InterPro" id="IPR003787">
    <property type="entry name" value="Sulphur_relay_DsrE/F-like"/>
</dbReference>
<accession>A0A6P1T884</accession>
<reference evidence="3 4" key="1">
    <citation type="submission" date="2020-01" db="EMBL/GenBank/DDBJ databases">
        <title>The possibility of degradation of plastic by Microbulbifer hydrolyticus IRE-31.</title>
        <authorList>
            <person name="Liu L."/>
        </authorList>
    </citation>
    <scope>NUCLEOTIDE SEQUENCE [LARGE SCALE GENOMIC DNA]</scope>
    <source>
        <strain evidence="3 4">IRE-31</strain>
    </source>
</reference>
<dbReference type="SUPFAM" id="SSF75169">
    <property type="entry name" value="DsrEFH-like"/>
    <property type="match status" value="1"/>
</dbReference>
<keyword evidence="4" id="KW-1185">Reference proteome</keyword>
<name>A0A6P1T884_9GAMM</name>
<dbReference type="Proteomes" id="UP000464675">
    <property type="component" value="Chromosome"/>
</dbReference>
<dbReference type="PANTHER" id="PTHR37691">
    <property type="entry name" value="BLR3518 PROTEIN"/>
    <property type="match status" value="1"/>
</dbReference>
<protein>
    <submittedName>
        <fullName evidence="2">Intracellular sulfur oxidation DsrE/DsrF family protein</fullName>
    </submittedName>
</protein>
<evidence type="ECO:0000256" key="1">
    <source>
        <dbReference type="SAM" id="SignalP"/>
    </source>
</evidence>
<dbReference type="EMBL" id="CP047491">
    <property type="protein sequence ID" value="QHQ37961.1"/>
    <property type="molecule type" value="Genomic_DNA"/>
</dbReference>
<evidence type="ECO:0000313" key="2">
    <source>
        <dbReference type="EMBL" id="MBB5211274.1"/>
    </source>
</evidence>
<dbReference type="AlphaFoldDB" id="A0A6P1T884"/>
<keyword evidence="1" id="KW-0732">Signal</keyword>
<feature type="chain" id="PRO_5044645494" evidence="1">
    <location>
        <begin position="28"/>
        <end position="183"/>
    </location>
</feature>
<dbReference type="Proteomes" id="UP000563601">
    <property type="component" value="Unassembled WGS sequence"/>
</dbReference>
<evidence type="ECO:0000313" key="4">
    <source>
        <dbReference type="Proteomes" id="UP000464675"/>
    </source>
</evidence>
<evidence type="ECO:0000313" key="5">
    <source>
        <dbReference type="Proteomes" id="UP000563601"/>
    </source>
</evidence>
<proteinExistence type="predicted"/>
<dbReference type="PANTHER" id="PTHR37691:SF1">
    <property type="entry name" value="BLR3518 PROTEIN"/>
    <property type="match status" value="1"/>
</dbReference>
<reference evidence="2 5" key="2">
    <citation type="submission" date="2020-08" db="EMBL/GenBank/DDBJ databases">
        <title>Genomic Encyclopedia of Type Strains, Phase IV (KMG-IV): sequencing the most valuable type-strain genomes for metagenomic binning, comparative biology and taxonomic classification.</title>
        <authorList>
            <person name="Goeker M."/>
        </authorList>
    </citation>
    <scope>NUCLEOTIDE SEQUENCE [LARGE SCALE GENOMIC DNA]</scope>
    <source>
        <strain evidence="2 5">DSM 11525</strain>
    </source>
</reference>
<evidence type="ECO:0000313" key="3">
    <source>
        <dbReference type="EMBL" id="QHQ37961.1"/>
    </source>
</evidence>
<dbReference type="RefSeq" id="WP_161857298.1">
    <property type="nucleotide sequence ID" value="NZ_CP047491.1"/>
</dbReference>
<feature type="signal peptide" evidence="1">
    <location>
        <begin position="1"/>
        <end position="27"/>
    </location>
</feature>
<dbReference type="OrthoDB" id="7206705at2"/>
<dbReference type="Gene3D" id="3.40.1260.10">
    <property type="entry name" value="DsrEFH-like"/>
    <property type="match status" value="1"/>
</dbReference>
<dbReference type="InterPro" id="IPR027396">
    <property type="entry name" value="DsrEFH-like"/>
</dbReference>
<dbReference type="Pfam" id="PF02635">
    <property type="entry name" value="DsrE"/>
    <property type="match status" value="1"/>
</dbReference>